<evidence type="ECO:0000313" key="5">
    <source>
        <dbReference type="EMBL" id="SDR99871.1"/>
    </source>
</evidence>
<keyword evidence="6" id="KW-1185">Reference proteome</keyword>
<protein>
    <submittedName>
        <fullName evidence="5">Flagella synthesis protein FlgN</fullName>
    </submittedName>
</protein>
<dbReference type="InterPro" id="IPR036679">
    <property type="entry name" value="FlgN-like_sf"/>
</dbReference>
<gene>
    <name evidence="5" type="ORF">SAMN05216221_0835</name>
</gene>
<keyword evidence="4" id="KW-0175">Coiled coil</keyword>
<accession>A0A1H1NLF4</accession>
<comment type="similarity">
    <text evidence="2">Belongs to the FlgN family.</text>
</comment>
<feature type="coiled-coil region" evidence="4">
    <location>
        <begin position="38"/>
        <end position="65"/>
    </location>
</feature>
<dbReference type="GO" id="GO:0044780">
    <property type="term" value="P:bacterial-type flagellum assembly"/>
    <property type="evidence" value="ECO:0007669"/>
    <property type="project" value="InterPro"/>
</dbReference>
<dbReference type="Pfam" id="PF05130">
    <property type="entry name" value="FlgN"/>
    <property type="match status" value="1"/>
</dbReference>
<dbReference type="Proteomes" id="UP000243359">
    <property type="component" value="Chromosome I"/>
</dbReference>
<organism evidence="5 6">
    <name type="scientific">Pseudomonas oryzae</name>
    <dbReference type="NCBI Taxonomy" id="1392877"/>
    <lineage>
        <taxon>Bacteria</taxon>
        <taxon>Pseudomonadati</taxon>
        <taxon>Pseudomonadota</taxon>
        <taxon>Gammaproteobacteria</taxon>
        <taxon>Pseudomonadales</taxon>
        <taxon>Pseudomonadaceae</taxon>
        <taxon>Pseudomonas</taxon>
    </lineage>
</organism>
<dbReference type="EMBL" id="LT629751">
    <property type="protein sequence ID" value="SDR99871.1"/>
    <property type="molecule type" value="Genomic_DNA"/>
</dbReference>
<keyword evidence="5" id="KW-0969">Cilium</keyword>
<dbReference type="SUPFAM" id="SSF140566">
    <property type="entry name" value="FlgN-like"/>
    <property type="match status" value="1"/>
</dbReference>
<evidence type="ECO:0000256" key="2">
    <source>
        <dbReference type="ARBA" id="ARBA00007703"/>
    </source>
</evidence>
<comment type="function">
    <text evidence="1">Required for the efficient initiation of filament assembly.</text>
</comment>
<keyword evidence="5" id="KW-0966">Cell projection</keyword>
<evidence type="ECO:0000256" key="4">
    <source>
        <dbReference type="SAM" id="Coils"/>
    </source>
</evidence>
<evidence type="ECO:0000256" key="3">
    <source>
        <dbReference type="ARBA" id="ARBA00022795"/>
    </source>
</evidence>
<proteinExistence type="inferred from homology"/>
<dbReference type="OrthoDB" id="6238586at2"/>
<dbReference type="Gene3D" id="1.20.58.300">
    <property type="entry name" value="FlgN-like"/>
    <property type="match status" value="1"/>
</dbReference>
<reference evidence="6" key="1">
    <citation type="submission" date="2016-10" db="EMBL/GenBank/DDBJ databases">
        <authorList>
            <person name="Varghese N."/>
            <person name="Submissions S."/>
        </authorList>
    </citation>
    <scope>NUCLEOTIDE SEQUENCE [LARGE SCALE GENOMIC DNA]</scope>
    <source>
        <strain evidence="6">KCTC 32247</strain>
    </source>
</reference>
<sequence length="150" mass="16582">MSLAKHLDRQSAAVAQFIDLLEDEQRLLAQGRVDGQHLTDLAARKQELLGAIEQLEAQRRHAQLRLGYGDDRQGAARAATDAGCPSAWQRLLALASRAHQLNRLNGENIRARLEQNQRMLNFLHEARGNGLYGPDGQSRLGRLGAVTSRA</sequence>
<dbReference type="InterPro" id="IPR007809">
    <property type="entry name" value="FlgN-like"/>
</dbReference>
<evidence type="ECO:0000313" key="6">
    <source>
        <dbReference type="Proteomes" id="UP000243359"/>
    </source>
</evidence>
<dbReference type="RefSeq" id="WP_090347746.1">
    <property type="nucleotide sequence ID" value="NZ_LT629751.1"/>
</dbReference>
<dbReference type="AlphaFoldDB" id="A0A1H1NLF4"/>
<keyword evidence="3" id="KW-1005">Bacterial flagellum biogenesis</keyword>
<keyword evidence="5" id="KW-0282">Flagellum</keyword>
<evidence type="ECO:0000256" key="1">
    <source>
        <dbReference type="ARBA" id="ARBA00002397"/>
    </source>
</evidence>
<dbReference type="STRING" id="1392877.SAMN05216221_0835"/>
<name>A0A1H1NLF4_9PSED</name>